<proteinExistence type="inferred from homology"/>
<gene>
    <name evidence="3" type="ORF">ADA01nite_14390</name>
</gene>
<reference evidence="3 4" key="1">
    <citation type="submission" date="2019-07" db="EMBL/GenBank/DDBJ databases">
        <title>Whole genome shotgun sequence of Aneurinibacillus danicus NBRC 102444.</title>
        <authorList>
            <person name="Hosoyama A."/>
            <person name="Uohara A."/>
            <person name="Ohji S."/>
            <person name="Ichikawa N."/>
        </authorList>
    </citation>
    <scope>NUCLEOTIDE SEQUENCE [LARGE SCALE GENOMIC DNA]</scope>
    <source>
        <strain evidence="3 4">NBRC 102444</strain>
    </source>
</reference>
<dbReference type="FunFam" id="3.40.50.720:FF:000084">
    <property type="entry name" value="Short-chain dehydrogenase reductase"/>
    <property type="match status" value="1"/>
</dbReference>
<dbReference type="GO" id="GO:0016491">
    <property type="term" value="F:oxidoreductase activity"/>
    <property type="evidence" value="ECO:0007669"/>
    <property type="project" value="UniProtKB-KW"/>
</dbReference>
<accession>A0A511V5F2</accession>
<evidence type="ECO:0000313" key="4">
    <source>
        <dbReference type="Proteomes" id="UP000321157"/>
    </source>
</evidence>
<comment type="caution">
    <text evidence="3">The sequence shown here is derived from an EMBL/GenBank/DDBJ whole genome shotgun (WGS) entry which is preliminary data.</text>
</comment>
<protein>
    <submittedName>
        <fullName evidence="3">Putative oxidoreductase</fullName>
    </submittedName>
</protein>
<dbReference type="InterPro" id="IPR002347">
    <property type="entry name" value="SDR_fam"/>
</dbReference>
<dbReference type="NCBIfam" id="NF005559">
    <property type="entry name" value="PRK07231.1"/>
    <property type="match status" value="1"/>
</dbReference>
<dbReference type="PANTHER" id="PTHR24321:SF8">
    <property type="entry name" value="ESTRADIOL 17-BETA-DEHYDROGENASE 8-RELATED"/>
    <property type="match status" value="1"/>
</dbReference>
<dbReference type="PROSITE" id="PS00061">
    <property type="entry name" value="ADH_SHORT"/>
    <property type="match status" value="1"/>
</dbReference>
<evidence type="ECO:0000313" key="3">
    <source>
        <dbReference type="EMBL" id="GEN33979.1"/>
    </source>
</evidence>
<comment type="similarity">
    <text evidence="1">Belongs to the short-chain dehydrogenases/reductases (SDR) family.</text>
</comment>
<dbReference type="PANTHER" id="PTHR24321">
    <property type="entry name" value="DEHYDROGENASES, SHORT CHAIN"/>
    <property type="match status" value="1"/>
</dbReference>
<dbReference type="Proteomes" id="UP000321157">
    <property type="component" value="Unassembled WGS sequence"/>
</dbReference>
<dbReference type="CDD" id="cd05233">
    <property type="entry name" value="SDR_c"/>
    <property type="match status" value="1"/>
</dbReference>
<name>A0A511V5F2_9BACL</name>
<dbReference type="RefSeq" id="WP_146809267.1">
    <property type="nucleotide sequence ID" value="NZ_BJXX01000058.1"/>
</dbReference>
<keyword evidence="4" id="KW-1185">Reference proteome</keyword>
<dbReference type="OrthoDB" id="9803333at2"/>
<evidence type="ECO:0000256" key="2">
    <source>
        <dbReference type="ARBA" id="ARBA00023002"/>
    </source>
</evidence>
<dbReference type="InterPro" id="IPR020904">
    <property type="entry name" value="Sc_DH/Rdtase_CS"/>
</dbReference>
<dbReference type="Gene3D" id="3.40.50.720">
    <property type="entry name" value="NAD(P)-binding Rossmann-like Domain"/>
    <property type="match status" value="1"/>
</dbReference>
<dbReference type="AlphaFoldDB" id="A0A511V5F2"/>
<sequence length="251" mass="27530">MISFDFTDKIVVVTGAGQGIGEGVARAYADHGAKVVLADRNENEGRRVEASIHEAGGEARFVLTDVSQPEQIEALIKQVEAWYGRLDIMINNAGVSRFMSPYEITVEEWDEIININLRGVFLGAREAAKVMRKNGGGSIVNIASTRAFMSEPDSEAYAASKGGIFALTHALALSFAEDHIQVNAISPGWIEAHDYEGLRDIDHKQHPSKRVGKPEDIARACLYLTSVDNEFINGENLIIDGGMTRKMMYES</sequence>
<dbReference type="InterPro" id="IPR036291">
    <property type="entry name" value="NAD(P)-bd_dom_sf"/>
</dbReference>
<dbReference type="EMBL" id="BJXX01000058">
    <property type="protein sequence ID" value="GEN33979.1"/>
    <property type="molecule type" value="Genomic_DNA"/>
</dbReference>
<dbReference type="Pfam" id="PF13561">
    <property type="entry name" value="adh_short_C2"/>
    <property type="match status" value="1"/>
</dbReference>
<dbReference type="SUPFAM" id="SSF51735">
    <property type="entry name" value="NAD(P)-binding Rossmann-fold domains"/>
    <property type="match status" value="1"/>
</dbReference>
<keyword evidence="2" id="KW-0560">Oxidoreductase</keyword>
<organism evidence="3 4">
    <name type="scientific">Aneurinibacillus danicus</name>
    <dbReference type="NCBI Taxonomy" id="267746"/>
    <lineage>
        <taxon>Bacteria</taxon>
        <taxon>Bacillati</taxon>
        <taxon>Bacillota</taxon>
        <taxon>Bacilli</taxon>
        <taxon>Bacillales</taxon>
        <taxon>Paenibacillaceae</taxon>
        <taxon>Aneurinibacillus group</taxon>
        <taxon>Aneurinibacillus</taxon>
    </lineage>
</organism>
<dbReference type="PRINTS" id="PR00081">
    <property type="entry name" value="GDHRDH"/>
</dbReference>
<evidence type="ECO:0000256" key="1">
    <source>
        <dbReference type="ARBA" id="ARBA00006484"/>
    </source>
</evidence>
<dbReference type="GO" id="GO:0008206">
    <property type="term" value="P:bile acid metabolic process"/>
    <property type="evidence" value="ECO:0007669"/>
    <property type="project" value="UniProtKB-ARBA"/>
</dbReference>
<dbReference type="PRINTS" id="PR00080">
    <property type="entry name" value="SDRFAMILY"/>
</dbReference>